<keyword evidence="2" id="KW-1185">Reference proteome</keyword>
<dbReference type="EMBL" id="SRLO01000145">
    <property type="protein sequence ID" value="TNN71798.1"/>
    <property type="molecule type" value="Genomic_DNA"/>
</dbReference>
<dbReference type="AlphaFoldDB" id="A0A4Z2I1J3"/>
<dbReference type="Proteomes" id="UP000314294">
    <property type="component" value="Unassembled WGS sequence"/>
</dbReference>
<gene>
    <name evidence="1" type="ORF">EYF80_017969</name>
</gene>
<accession>A0A4Z2I1J3</accession>
<organism evidence="1 2">
    <name type="scientific">Liparis tanakae</name>
    <name type="common">Tanaka's snailfish</name>
    <dbReference type="NCBI Taxonomy" id="230148"/>
    <lineage>
        <taxon>Eukaryota</taxon>
        <taxon>Metazoa</taxon>
        <taxon>Chordata</taxon>
        <taxon>Craniata</taxon>
        <taxon>Vertebrata</taxon>
        <taxon>Euteleostomi</taxon>
        <taxon>Actinopterygii</taxon>
        <taxon>Neopterygii</taxon>
        <taxon>Teleostei</taxon>
        <taxon>Neoteleostei</taxon>
        <taxon>Acanthomorphata</taxon>
        <taxon>Eupercaria</taxon>
        <taxon>Perciformes</taxon>
        <taxon>Cottioidei</taxon>
        <taxon>Cottales</taxon>
        <taxon>Liparidae</taxon>
        <taxon>Liparis</taxon>
    </lineage>
</organism>
<proteinExistence type="predicted"/>
<reference evidence="1 2" key="1">
    <citation type="submission" date="2019-03" db="EMBL/GenBank/DDBJ databases">
        <title>First draft genome of Liparis tanakae, snailfish: a comprehensive survey of snailfish specific genes.</title>
        <authorList>
            <person name="Kim W."/>
            <person name="Song I."/>
            <person name="Jeong J.-H."/>
            <person name="Kim D."/>
            <person name="Kim S."/>
            <person name="Ryu S."/>
            <person name="Song J.Y."/>
            <person name="Lee S.K."/>
        </authorList>
    </citation>
    <scope>NUCLEOTIDE SEQUENCE [LARGE SCALE GENOMIC DNA]</scope>
    <source>
        <tissue evidence="1">Muscle</tissue>
    </source>
</reference>
<evidence type="ECO:0000313" key="2">
    <source>
        <dbReference type="Proteomes" id="UP000314294"/>
    </source>
</evidence>
<protein>
    <submittedName>
        <fullName evidence="1">Uncharacterized protein</fullName>
    </submittedName>
</protein>
<evidence type="ECO:0000313" key="1">
    <source>
        <dbReference type="EMBL" id="TNN71798.1"/>
    </source>
</evidence>
<sequence>MACLDMTSIRALVVSENFDMSTGTGTLYKKLIDYISSVMPTSFLDPVPDRSFPDLTIFEVENSPVAPNACAARPVEAVAYGVTSRLYLTSGEKPDKNSHPGYWYP</sequence>
<comment type="caution">
    <text evidence="1">The sequence shown here is derived from an EMBL/GenBank/DDBJ whole genome shotgun (WGS) entry which is preliminary data.</text>
</comment>
<name>A0A4Z2I1J3_9TELE</name>